<dbReference type="EMBL" id="VFPA01000002">
    <property type="protein sequence ID" value="TQM11245.1"/>
    <property type="molecule type" value="Genomic_DNA"/>
</dbReference>
<dbReference type="PRINTS" id="PR00081">
    <property type="entry name" value="GDHRDH"/>
</dbReference>
<comment type="caution">
    <text evidence="5">The sequence shown here is derived from an EMBL/GenBank/DDBJ whole genome shotgun (WGS) entry which is preliminary data.</text>
</comment>
<dbReference type="PANTHER" id="PTHR45024:SF2">
    <property type="entry name" value="SCP2 DOMAIN-CONTAINING PROTEIN"/>
    <property type="match status" value="1"/>
</dbReference>
<dbReference type="PRINTS" id="PR00080">
    <property type="entry name" value="SDRFAMILY"/>
</dbReference>
<dbReference type="InterPro" id="IPR020904">
    <property type="entry name" value="Sc_DH/Rdtase_CS"/>
</dbReference>
<organism evidence="5 6">
    <name type="scientific">Pseudonocardia kunmingensis</name>
    <dbReference type="NCBI Taxonomy" id="630975"/>
    <lineage>
        <taxon>Bacteria</taxon>
        <taxon>Bacillati</taxon>
        <taxon>Actinomycetota</taxon>
        <taxon>Actinomycetes</taxon>
        <taxon>Pseudonocardiales</taxon>
        <taxon>Pseudonocardiaceae</taxon>
        <taxon>Pseudonocardia</taxon>
    </lineage>
</organism>
<name>A0A543DPL4_9PSEU</name>
<evidence type="ECO:0000256" key="2">
    <source>
        <dbReference type="ARBA" id="ARBA00023002"/>
    </source>
</evidence>
<sequence>MSETSRPLADRVAIITGAGRGIGREHALAYARAGAAVVVNDLGGGGDGTGGSTGPAADVVAEIEAEGGSAVSNGDDISRPESAARLVHTAVEEFGRLDVLVNNAGILRDKTLLNTSLEDWEAVLGVHLRGTFLTSQAAGRYWRDRAKESGPVDARIINTSSGSGLFGNFGQSNYASAKAGIASLTIVTSLELGRYGVTANAIAPVAKTRLLASTGRIEETVSEGFDPYDPKHVSPLVVWLGSPESRDVTGRVFSVVGGYVGVVEGWHIGPTLHHEGPLTFDEISKELPEVLAAARPNATPRESHPYARES</sequence>
<reference evidence="5 6" key="1">
    <citation type="submission" date="2019-06" db="EMBL/GenBank/DDBJ databases">
        <title>Sequencing the genomes of 1000 actinobacteria strains.</title>
        <authorList>
            <person name="Klenk H.-P."/>
        </authorList>
    </citation>
    <scope>NUCLEOTIDE SEQUENCE [LARGE SCALE GENOMIC DNA]</scope>
    <source>
        <strain evidence="5 6">DSM 45301</strain>
    </source>
</reference>
<dbReference type="Pfam" id="PF00106">
    <property type="entry name" value="adh_short"/>
    <property type="match status" value="1"/>
</dbReference>
<keyword evidence="6" id="KW-1185">Reference proteome</keyword>
<dbReference type="AlphaFoldDB" id="A0A543DPL4"/>
<evidence type="ECO:0000313" key="5">
    <source>
        <dbReference type="EMBL" id="TQM11245.1"/>
    </source>
</evidence>
<evidence type="ECO:0000256" key="1">
    <source>
        <dbReference type="ARBA" id="ARBA00006484"/>
    </source>
</evidence>
<dbReference type="InterPro" id="IPR057326">
    <property type="entry name" value="KR_dom"/>
</dbReference>
<dbReference type="InterPro" id="IPR051687">
    <property type="entry name" value="Peroxisomal_Beta-Oxidation"/>
</dbReference>
<dbReference type="PANTHER" id="PTHR45024">
    <property type="entry name" value="DEHYDROGENASES, SHORT CHAIN"/>
    <property type="match status" value="1"/>
</dbReference>
<dbReference type="Gene3D" id="3.40.50.720">
    <property type="entry name" value="NAD(P)-binding Rossmann-like Domain"/>
    <property type="match status" value="1"/>
</dbReference>
<dbReference type="SUPFAM" id="SSF51735">
    <property type="entry name" value="NAD(P)-binding Rossmann-fold domains"/>
    <property type="match status" value="1"/>
</dbReference>
<keyword evidence="2" id="KW-0560">Oxidoreductase</keyword>
<dbReference type="NCBIfam" id="NF005861">
    <property type="entry name" value="PRK07791.1"/>
    <property type="match status" value="1"/>
</dbReference>
<evidence type="ECO:0000313" key="6">
    <source>
        <dbReference type="Proteomes" id="UP000315677"/>
    </source>
</evidence>
<evidence type="ECO:0000259" key="4">
    <source>
        <dbReference type="SMART" id="SM00822"/>
    </source>
</evidence>
<dbReference type="PROSITE" id="PS00061">
    <property type="entry name" value="ADH_SHORT"/>
    <property type="match status" value="1"/>
</dbReference>
<protein>
    <submittedName>
        <fullName evidence="5">NAD(P)-dependent dehydrogenase (Short-subunit alcohol dehydrogenase family)</fullName>
    </submittedName>
</protein>
<dbReference type="InterPro" id="IPR002347">
    <property type="entry name" value="SDR_fam"/>
</dbReference>
<dbReference type="GO" id="GO:0016491">
    <property type="term" value="F:oxidoreductase activity"/>
    <property type="evidence" value="ECO:0007669"/>
    <property type="project" value="UniProtKB-KW"/>
</dbReference>
<dbReference type="SMART" id="SM00822">
    <property type="entry name" value="PKS_KR"/>
    <property type="match status" value="1"/>
</dbReference>
<dbReference type="InterPro" id="IPR036291">
    <property type="entry name" value="NAD(P)-bd_dom_sf"/>
</dbReference>
<dbReference type="OrthoDB" id="9808187at2"/>
<proteinExistence type="inferred from homology"/>
<evidence type="ECO:0000256" key="3">
    <source>
        <dbReference type="RuleBase" id="RU000363"/>
    </source>
</evidence>
<feature type="domain" description="Ketoreductase" evidence="4">
    <location>
        <begin position="11"/>
        <end position="208"/>
    </location>
</feature>
<accession>A0A543DPL4</accession>
<gene>
    <name evidence="5" type="ORF">FB558_3800</name>
</gene>
<dbReference type="RefSeq" id="WP_142055239.1">
    <property type="nucleotide sequence ID" value="NZ_VFPA01000002.1"/>
</dbReference>
<comment type="similarity">
    <text evidence="1 3">Belongs to the short-chain dehydrogenases/reductases (SDR) family.</text>
</comment>
<dbReference type="FunFam" id="3.40.50.720:FF:000446">
    <property type="entry name" value="Short chain dehydrogenase"/>
    <property type="match status" value="1"/>
</dbReference>
<dbReference type="Proteomes" id="UP000315677">
    <property type="component" value="Unassembled WGS sequence"/>
</dbReference>